<feature type="chain" id="PRO_5043741215" description="GOLD domain-containing protein" evidence="9">
    <location>
        <begin position="30"/>
        <end position="307"/>
    </location>
</feature>
<evidence type="ECO:0000256" key="5">
    <source>
        <dbReference type="ARBA" id="ARBA00022989"/>
    </source>
</evidence>
<dbReference type="GO" id="GO:0016020">
    <property type="term" value="C:membrane"/>
    <property type="evidence" value="ECO:0007669"/>
    <property type="project" value="UniProtKB-SubCell"/>
</dbReference>
<comment type="subcellular location">
    <subcellularLocation>
        <location evidence="1">Membrane</location>
        <topology evidence="1">Single-pass type I membrane protein</topology>
    </subcellularLocation>
</comment>
<comment type="similarity">
    <text evidence="2">Belongs to the EMP24/GP25L family.</text>
</comment>
<gene>
    <name evidence="11" type="ORF">N0F65_007100</name>
</gene>
<dbReference type="AlphaFoldDB" id="A0AAV2YK69"/>
<proteinExistence type="inferred from homology"/>
<keyword evidence="3 8" id="KW-0812">Transmembrane</keyword>
<evidence type="ECO:0000256" key="1">
    <source>
        <dbReference type="ARBA" id="ARBA00004479"/>
    </source>
</evidence>
<evidence type="ECO:0000256" key="6">
    <source>
        <dbReference type="ARBA" id="ARBA00023136"/>
    </source>
</evidence>
<evidence type="ECO:0000256" key="8">
    <source>
        <dbReference type="SAM" id="Phobius"/>
    </source>
</evidence>
<dbReference type="InterPro" id="IPR009038">
    <property type="entry name" value="GOLD_dom"/>
</dbReference>
<dbReference type="EMBL" id="DAKRPA010000315">
    <property type="protein sequence ID" value="DAZ93454.1"/>
    <property type="molecule type" value="Genomic_DNA"/>
</dbReference>
<keyword evidence="4 9" id="KW-0732">Signal</keyword>
<sequence>MKSQPQRMTMMRLSVVALALVCAVGIAVAAEDATTPTPAPTTVSPAVTPSTLSPEPTTMAAAAVTPAVATDDDDEEPPQEMVKEDAEFDPYHENDAPEEENSPTQAAQPYEPKNRKVELFDFDPSEGLTFFVYPKQKECFYQDAKFTGDEISGAYVVSSADSHIDLEIKNPEGATIYRRFGDAEGQYEVHPSIVGVHELCFINSDSDGKLVTHVTNTLKSQHPVEREHVSILAKYASHLDVRLGELESEQRLQHIRTARNIKIEDSTSKRVAFYGSLECFIYVAICLFQVMYIKSLLENPRPSRSWV</sequence>
<dbReference type="SMART" id="SM01190">
    <property type="entry name" value="EMP24_GP25L"/>
    <property type="match status" value="1"/>
</dbReference>
<feature type="transmembrane region" description="Helical" evidence="8">
    <location>
        <begin position="271"/>
        <end position="293"/>
    </location>
</feature>
<feature type="region of interest" description="Disordered" evidence="7">
    <location>
        <begin position="91"/>
        <end position="112"/>
    </location>
</feature>
<accession>A0AAV2YK69</accession>
<keyword evidence="5 8" id="KW-1133">Transmembrane helix</keyword>
<evidence type="ECO:0000256" key="3">
    <source>
        <dbReference type="ARBA" id="ARBA00022692"/>
    </source>
</evidence>
<evidence type="ECO:0000313" key="11">
    <source>
        <dbReference type="EMBL" id="DAZ93454.1"/>
    </source>
</evidence>
<name>A0AAV2YK69_9STRA</name>
<evidence type="ECO:0000256" key="4">
    <source>
        <dbReference type="ARBA" id="ARBA00022729"/>
    </source>
</evidence>
<evidence type="ECO:0000256" key="9">
    <source>
        <dbReference type="SAM" id="SignalP"/>
    </source>
</evidence>
<evidence type="ECO:0000259" key="10">
    <source>
        <dbReference type="PROSITE" id="PS50866"/>
    </source>
</evidence>
<dbReference type="Proteomes" id="UP001146120">
    <property type="component" value="Unassembled WGS sequence"/>
</dbReference>
<organism evidence="11 12">
    <name type="scientific">Lagenidium giganteum</name>
    <dbReference type="NCBI Taxonomy" id="4803"/>
    <lineage>
        <taxon>Eukaryota</taxon>
        <taxon>Sar</taxon>
        <taxon>Stramenopiles</taxon>
        <taxon>Oomycota</taxon>
        <taxon>Peronosporomycetes</taxon>
        <taxon>Pythiales</taxon>
        <taxon>Pythiaceae</taxon>
    </lineage>
</organism>
<keyword evidence="12" id="KW-1185">Reference proteome</keyword>
<evidence type="ECO:0000313" key="12">
    <source>
        <dbReference type="Proteomes" id="UP001146120"/>
    </source>
</evidence>
<dbReference type="Pfam" id="PF01105">
    <property type="entry name" value="EMP24_GP25L"/>
    <property type="match status" value="1"/>
</dbReference>
<reference evidence="11" key="1">
    <citation type="submission" date="2022-11" db="EMBL/GenBank/DDBJ databases">
        <authorList>
            <person name="Morgan W.R."/>
            <person name="Tartar A."/>
        </authorList>
    </citation>
    <scope>NUCLEOTIDE SEQUENCE</scope>
    <source>
        <strain evidence="11">ARSEF 373</strain>
    </source>
</reference>
<dbReference type="PROSITE" id="PS50866">
    <property type="entry name" value="GOLD"/>
    <property type="match status" value="1"/>
</dbReference>
<protein>
    <recommendedName>
        <fullName evidence="10">GOLD domain-containing protein</fullName>
    </recommendedName>
</protein>
<comment type="caution">
    <text evidence="11">The sequence shown here is derived from an EMBL/GenBank/DDBJ whole genome shotgun (WGS) entry which is preliminary data.</text>
</comment>
<dbReference type="InterPro" id="IPR015720">
    <property type="entry name" value="Emp24-like"/>
</dbReference>
<feature type="signal peptide" evidence="9">
    <location>
        <begin position="1"/>
        <end position="29"/>
    </location>
</feature>
<keyword evidence="6 8" id="KW-0472">Membrane</keyword>
<reference evidence="11" key="2">
    <citation type="journal article" date="2023" name="Microbiol Resour">
        <title>Decontamination and Annotation of the Draft Genome Sequence of the Oomycete Lagenidium giganteum ARSEF 373.</title>
        <authorList>
            <person name="Morgan W.R."/>
            <person name="Tartar A."/>
        </authorList>
    </citation>
    <scope>NUCLEOTIDE SEQUENCE</scope>
    <source>
        <strain evidence="11">ARSEF 373</strain>
    </source>
</reference>
<feature type="region of interest" description="Disordered" evidence="7">
    <location>
        <begin position="33"/>
        <end position="57"/>
    </location>
</feature>
<feature type="domain" description="GOLD" evidence="10">
    <location>
        <begin position="137"/>
        <end position="243"/>
    </location>
</feature>
<evidence type="ECO:0000256" key="7">
    <source>
        <dbReference type="SAM" id="MobiDB-lite"/>
    </source>
</evidence>
<evidence type="ECO:0000256" key="2">
    <source>
        <dbReference type="ARBA" id="ARBA00007104"/>
    </source>
</evidence>
<dbReference type="PANTHER" id="PTHR22811">
    <property type="entry name" value="TRANSMEMBRANE EMP24 DOMAIN-CONTAINING PROTEIN"/>
    <property type="match status" value="1"/>
</dbReference>